<dbReference type="KEGG" id="fpn:ABE65_000265"/>
<dbReference type="GO" id="GO:0022625">
    <property type="term" value="C:cytosolic large ribosomal subunit"/>
    <property type="evidence" value="ECO:0007669"/>
    <property type="project" value="TreeGrafter"/>
</dbReference>
<evidence type="ECO:0000313" key="9">
    <source>
        <dbReference type="EMBL" id="ANC75388.1"/>
    </source>
</evidence>
<evidence type="ECO:0000256" key="1">
    <source>
        <dbReference type="ARBA" id="ARBA00022730"/>
    </source>
</evidence>
<comment type="similarity">
    <text evidence="5">Belongs to the bacterial ribosomal protein bL25 family. CTC subfamily.</text>
</comment>
<feature type="region of interest" description="Disordered" evidence="6">
    <location>
        <begin position="172"/>
        <end position="220"/>
    </location>
</feature>
<dbReference type="InterPro" id="IPR029751">
    <property type="entry name" value="Ribosomal_L25_dom"/>
</dbReference>
<dbReference type="SUPFAM" id="SSF50715">
    <property type="entry name" value="Ribosomal protein L25-like"/>
    <property type="match status" value="1"/>
</dbReference>
<dbReference type="Proteomes" id="UP000076623">
    <property type="component" value="Chromosome"/>
</dbReference>
<evidence type="ECO:0000259" key="8">
    <source>
        <dbReference type="Pfam" id="PF14693"/>
    </source>
</evidence>
<evidence type="ECO:0000259" key="7">
    <source>
        <dbReference type="Pfam" id="PF01386"/>
    </source>
</evidence>
<dbReference type="HAMAP" id="MF_01334">
    <property type="entry name" value="Ribosomal_bL25_CTC"/>
    <property type="match status" value="1"/>
</dbReference>
<protein>
    <recommendedName>
        <fullName evidence="5">Large ribosomal subunit protein bL25</fullName>
    </recommendedName>
    <alternativeName>
        <fullName evidence="5">General stress protein CTC</fullName>
    </alternativeName>
</protein>
<name>A0A160IHL0_9BACL</name>
<dbReference type="EMBL" id="CP015378">
    <property type="protein sequence ID" value="ANC75388.1"/>
    <property type="molecule type" value="Genomic_DNA"/>
</dbReference>
<dbReference type="InterPro" id="IPR011035">
    <property type="entry name" value="Ribosomal_bL25/Gln-tRNA_synth"/>
</dbReference>
<comment type="function">
    <text evidence="5">This is one of the proteins that binds to the 5S RNA in the ribosome where it forms part of the central protuberance.</text>
</comment>
<keyword evidence="2 5" id="KW-0694">RNA-binding</keyword>
<evidence type="ECO:0000256" key="6">
    <source>
        <dbReference type="SAM" id="MobiDB-lite"/>
    </source>
</evidence>
<dbReference type="AlphaFoldDB" id="A0A160IHL0"/>
<dbReference type="Pfam" id="PF14693">
    <property type="entry name" value="Ribosomal_TL5_C"/>
    <property type="match status" value="1"/>
</dbReference>
<dbReference type="Gene3D" id="2.40.240.10">
    <property type="entry name" value="Ribosomal Protein L25, Chain P"/>
    <property type="match status" value="1"/>
</dbReference>
<proteinExistence type="inferred from homology"/>
<dbReference type="InterPro" id="IPR020057">
    <property type="entry name" value="Ribosomal_bL25_b-dom"/>
</dbReference>
<dbReference type="GO" id="GO:0008097">
    <property type="term" value="F:5S rRNA binding"/>
    <property type="evidence" value="ECO:0007669"/>
    <property type="project" value="InterPro"/>
</dbReference>
<dbReference type="GO" id="GO:0003735">
    <property type="term" value="F:structural constituent of ribosome"/>
    <property type="evidence" value="ECO:0007669"/>
    <property type="project" value="InterPro"/>
</dbReference>
<dbReference type="InterPro" id="IPR037121">
    <property type="entry name" value="Ribosomal_bL25_C"/>
</dbReference>
<dbReference type="NCBIfam" id="TIGR00731">
    <property type="entry name" value="bL25_bact_ctc"/>
    <property type="match status" value="1"/>
</dbReference>
<feature type="domain" description="Large ribosomal subunit protein bL25 L25" evidence="7">
    <location>
        <begin position="5"/>
        <end position="91"/>
    </location>
</feature>
<dbReference type="Gene3D" id="2.170.120.20">
    <property type="entry name" value="Ribosomal protein L25, beta domain"/>
    <property type="match status" value="1"/>
</dbReference>
<feature type="domain" description="Large ribosomal subunit protein bL25 beta" evidence="8">
    <location>
        <begin position="101"/>
        <end position="182"/>
    </location>
</feature>
<dbReference type="RefSeq" id="WP_066390514.1">
    <property type="nucleotide sequence ID" value="NZ_CP015378.1"/>
</dbReference>
<keyword evidence="4 5" id="KW-0687">Ribonucleoprotein</keyword>
<keyword evidence="3 5" id="KW-0689">Ribosomal protein</keyword>
<comment type="subunit">
    <text evidence="5">Part of the 50S ribosomal subunit; part of the 5S rRNA/L5/L18/L25 subcomplex. Contacts the 5S rRNA. Binds to the 5S rRNA independently of L5 and L18.</text>
</comment>
<accession>A0A160IHL0</accession>
<evidence type="ECO:0000256" key="4">
    <source>
        <dbReference type="ARBA" id="ARBA00023274"/>
    </source>
</evidence>
<reference evidence="9 10" key="1">
    <citation type="submission" date="2016-04" db="EMBL/GenBank/DDBJ databases">
        <title>Complete genome sequence of Fictibacillus phosphorivorans G25-29, a strain toxic to nematodes.</title>
        <authorList>
            <person name="Zheng Z."/>
        </authorList>
    </citation>
    <scope>NUCLEOTIDE SEQUENCE [LARGE SCALE GENOMIC DNA]</scope>
    <source>
        <strain evidence="9 10">G25-29</strain>
    </source>
</reference>
<keyword evidence="1 5" id="KW-0699">rRNA-binding</keyword>
<evidence type="ECO:0000256" key="3">
    <source>
        <dbReference type="ARBA" id="ARBA00022980"/>
    </source>
</evidence>
<dbReference type="InterPro" id="IPR020930">
    <property type="entry name" value="Ribosomal_uL5_bac-type"/>
</dbReference>
<dbReference type="PANTHER" id="PTHR33284">
    <property type="entry name" value="RIBOSOMAL PROTEIN L25/GLN-TRNA SYNTHETASE, ANTI-CODON-BINDING DOMAIN-CONTAINING PROTEIN"/>
    <property type="match status" value="1"/>
</dbReference>
<evidence type="ECO:0000256" key="5">
    <source>
        <dbReference type="HAMAP-Rule" id="MF_01334"/>
    </source>
</evidence>
<evidence type="ECO:0000256" key="2">
    <source>
        <dbReference type="ARBA" id="ARBA00022884"/>
    </source>
</evidence>
<dbReference type="InterPro" id="IPR001021">
    <property type="entry name" value="Ribosomal_bL25_long"/>
</dbReference>
<organism evidence="9 10">
    <name type="scientific">Fictibacillus phosphorivorans</name>
    <dbReference type="NCBI Taxonomy" id="1221500"/>
    <lineage>
        <taxon>Bacteria</taxon>
        <taxon>Bacillati</taxon>
        <taxon>Bacillota</taxon>
        <taxon>Bacilli</taxon>
        <taxon>Bacillales</taxon>
        <taxon>Fictibacillaceae</taxon>
        <taxon>Fictibacillus</taxon>
    </lineage>
</organism>
<dbReference type="Pfam" id="PF01386">
    <property type="entry name" value="Ribosomal_L25p"/>
    <property type="match status" value="1"/>
</dbReference>
<dbReference type="PANTHER" id="PTHR33284:SF1">
    <property type="entry name" value="RIBOSOMAL PROTEIN L25_GLN-TRNA SYNTHETASE, ANTI-CODON-BINDING DOMAIN-CONTAINING PROTEIN"/>
    <property type="match status" value="1"/>
</dbReference>
<keyword evidence="10" id="KW-1185">Reference proteome</keyword>
<dbReference type="GO" id="GO:0006412">
    <property type="term" value="P:translation"/>
    <property type="evidence" value="ECO:0007669"/>
    <property type="project" value="UniProtKB-UniRule"/>
</dbReference>
<sequence length="220" mass="24115">MATNLTVEKRNTDKRSILTELRSKGQFPANLYGYGTKAISLSVDEPEFIKAYREVGKNGVLKLKVDGKDYSVMVQDMQVHPLKNAVTHVDFLAIDLNKETEAEVPVVLTGESVGVKEGGVLQRVLATVNVKALPADFPEQLEASVEELNIGDSLSVKDLPTGKKYEILHEEDEVIASVTPPKLQDEETDVETEEADAEGDAPESSESVADDSQEEQKKDE</sequence>
<dbReference type="CDD" id="cd00495">
    <property type="entry name" value="Ribosomal_L25_TL5_CTC"/>
    <property type="match status" value="1"/>
</dbReference>
<feature type="compositionally biased region" description="Acidic residues" evidence="6">
    <location>
        <begin position="186"/>
        <end position="213"/>
    </location>
</feature>
<dbReference type="STRING" id="1221500.ABE65_000265"/>
<gene>
    <name evidence="5" type="primary">rplY</name>
    <name evidence="5" type="synonym">ctc</name>
    <name evidence="9" type="ORF">ABE65_000265</name>
</gene>
<dbReference type="NCBIfam" id="NF004133">
    <property type="entry name" value="PRK05618.2-4"/>
    <property type="match status" value="1"/>
</dbReference>
<dbReference type="InterPro" id="IPR020056">
    <property type="entry name" value="Rbsml_bL25/Gln-tRNA_synth_N"/>
</dbReference>
<evidence type="ECO:0000313" key="10">
    <source>
        <dbReference type="Proteomes" id="UP000076623"/>
    </source>
</evidence>